<sequence>MYSLANADPPNKANEPGAFLAAVHPHPLYKPSPSSCKILKKPLPLKASGFVCLLIFSTSRGSRIISPIPIRDPAVADSSALPVLAPKASSYVFLKLVVRNSFAKG</sequence>
<protein>
    <submittedName>
        <fullName evidence="1">Uncharacterized protein</fullName>
    </submittedName>
</protein>
<dbReference type="EMBL" id="JAEUBD010000526">
    <property type="protein sequence ID" value="KAH3673845.1"/>
    <property type="molecule type" value="Genomic_DNA"/>
</dbReference>
<gene>
    <name evidence="1" type="ORF">OGATHE_001825</name>
</gene>
<evidence type="ECO:0000313" key="2">
    <source>
        <dbReference type="Proteomes" id="UP000788993"/>
    </source>
</evidence>
<comment type="caution">
    <text evidence="1">The sequence shown here is derived from an EMBL/GenBank/DDBJ whole genome shotgun (WGS) entry which is preliminary data.</text>
</comment>
<dbReference type="AlphaFoldDB" id="A0A9P8PLS1"/>
<dbReference type="Proteomes" id="UP000788993">
    <property type="component" value="Unassembled WGS sequence"/>
</dbReference>
<reference evidence="1" key="1">
    <citation type="journal article" date="2021" name="Open Biol.">
        <title>Shared evolutionary footprints suggest mitochondrial oxidative damage underlies multiple complex I losses in fungi.</title>
        <authorList>
            <person name="Schikora-Tamarit M.A."/>
            <person name="Marcet-Houben M."/>
            <person name="Nosek J."/>
            <person name="Gabaldon T."/>
        </authorList>
    </citation>
    <scope>NUCLEOTIDE SEQUENCE</scope>
    <source>
        <strain evidence="1">NCAIM Y.01608</strain>
    </source>
</reference>
<keyword evidence="2" id="KW-1185">Reference proteome</keyword>
<proteinExistence type="predicted"/>
<reference evidence="1" key="2">
    <citation type="submission" date="2021-01" db="EMBL/GenBank/DDBJ databases">
        <authorList>
            <person name="Schikora-Tamarit M.A."/>
        </authorList>
    </citation>
    <scope>NUCLEOTIDE SEQUENCE</scope>
    <source>
        <strain evidence="1">NCAIM Y.01608</strain>
    </source>
</reference>
<evidence type="ECO:0000313" key="1">
    <source>
        <dbReference type="EMBL" id="KAH3673845.1"/>
    </source>
</evidence>
<name>A0A9P8PLS1_9ASCO</name>
<organism evidence="1 2">
    <name type="scientific">Ogataea polymorpha</name>
    <dbReference type="NCBI Taxonomy" id="460523"/>
    <lineage>
        <taxon>Eukaryota</taxon>
        <taxon>Fungi</taxon>
        <taxon>Dikarya</taxon>
        <taxon>Ascomycota</taxon>
        <taxon>Saccharomycotina</taxon>
        <taxon>Pichiomycetes</taxon>
        <taxon>Pichiales</taxon>
        <taxon>Pichiaceae</taxon>
        <taxon>Ogataea</taxon>
    </lineage>
</organism>
<accession>A0A9P8PLS1</accession>